<comment type="caution">
    <text evidence="2">The sequence shown here is derived from an EMBL/GenBank/DDBJ whole genome shotgun (WGS) entry which is preliminary data.</text>
</comment>
<sequence length="100" mass="11428">MNIKIAAICDNELSGKLLKETASKIGIIVNYEVQNENGIVNKLSNDIIQNSNIVLFVTEKEVEEIEEIERFIDREYYEVLPQFVIENPSNVISEITLDLN</sequence>
<reference evidence="2 3" key="1">
    <citation type="submission" date="2014-12" db="EMBL/GenBank/DDBJ databases">
        <title>Draft genome sequence of Terrisporobacter sp. 08-306576, isolated from the blood culture of a bacteremia patient.</title>
        <authorList>
            <person name="Lund L.C."/>
            <person name="Sydenham T.V."/>
            <person name="Hogh S.V."/>
            <person name="Skov M.N."/>
            <person name="Kemp M."/>
            <person name="Justesen U.S."/>
        </authorList>
    </citation>
    <scope>NUCLEOTIDE SEQUENCE [LARGE SCALE GENOMIC DNA]</scope>
    <source>
        <strain evidence="2 3">08-306576</strain>
    </source>
</reference>
<dbReference type="GO" id="GO:0008982">
    <property type="term" value="F:protein-N(PI)-phosphohistidine-sugar phosphotransferase activity"/>
    <property type="evidence" value="ECO:0007669"/>
    <property type="project" value="InterPro"/>
</dbReference>
<keyword evidence="3" id="KW-1185">Reference proteome</keyword>
<dbReference type="AlphaFoldDB" id="A0A0B3VGZ1"/>
<dbReference type="SUPFAM" id="SSF52794">
    <property type="entry name" value="PTS system IIB component-like"/>
    <property type="match status" value="1"/>
</dbReference>
<dbReference type="OrthoDB" id="1753343at2"/>
<gene>
    <name evidence="2" type="ORF">QX51_15755</name>
</gene>
<proteinExistence type="predicted"/>
<evidence type="ECO:0000313" key="3">
    <source>
        <dbReference type="Proteomes" id="UP000031189"/>
    </source>
</evidence>
<dbReference type="Gene3D" id="3.40.50.2300">
    <property type="match status" value="1"/>
</dbReference>
<dbReference type="STRING" id="1577792.QX51_15755"/>
<dbReference type="RefSeq" id="WP_039680859.1">
    <property type="nucleotide sequence ID" value="NZ_JAWGXO010000004.1"/>
</dbReference>
<evidence type="ECO:0000313" key="2">
    <source>
        <dbReference type="EMBL" id="KHS56086.1"/>
    </source>
</evidence>
<dbReference type="EMBL" id="JWHR01000122">
    <property type="protein sequence ID" value="KHS56086.1"/>
    <property type="molecule type" value="Genomic_DNA"/>
</dbReference>
<protein>
    <submittedName>
        <fullName evidence="2">Uncharacterized protein</fullName>
    </submittedName>
</protein>
<dbReference type="GO" id="GO:0009401">
    <property type="term" value="P:phosphoenolpyruvate-dependent sugar phosphotransferase system"/>
    <property type="evidence" value="ECO:0007669"/>
    <property type="project" value="InterPro"/>
</dbReference>
<name>A0A0B3VGZ1_9FIRM</name>
<dbReference type="InterPro" id="IPR036095">
    <property type="entry name" value="PTS_EIIB-like_sf"/>
</dbReference>
<evidence type="ECO:0000256" key="1">
    <source>
        <dbReference type="ARBA" id="ARBA00022679"/>
    </source>
</evidence>
<keyword evidence="1" id="KW-0808">Transferase</keyword>
<accession>A0A0B3VGZ1</accession>
<dbReference type="Proteomes" id="UP000031189">
    <property type="component" value="Unassembled WGS sequence"/>
</dbReference>
<organism evidence="2 3">
    <name type="scientific">Terrisporobacter othiniensis</name>
    <dbReference type="NCBI Taxonomy" id="1577792"/>
    <lineage>
        <taxon>Bacteria</taxon>
        <taxon>Bacillati</taxon>
        <taxon>Bacillota</taxon>
        <taxon>Clostridia</taxon>
        <taxon>Peptostreptococcales</taxon>
        <taxon>Peptostreptococcaceae</taxon>
        <taxon>Terrisporobacter</taxon>
    </lineage>
</organism>